<evidence type="ECO:0000256" key="1">
    <source>
        <dbReference type="ARBA" id="ARBA00004123"/>
    </source>
</evidence>
<feature type="compositionally biased region" description="Basic residues" evidence="5">
    <location>
        <begin position="117"/>
        <end position="127"/>
    </location>
</feature>
<dbReference type="CDD" id="cd17078">
    <property type="entry name" value="Ubl_SLD1_NFATC2ip"/>
    <property type="match status" value="1"/>
</dbReference>
<feature type="region of interest" description="Disordered" evidence="5">
    <location>
        <begin position="1"/>
        <end position="178"/>
    </location>
</feature>
<feature type="compositionally biased region" description="Polar residues" evidence="5">
    <location>
        <begin position="34"/>
        <end position="51"/>
    </location>
</feature>
<dbReference type="FunCoup" id="A0A6J2WYW4">
    <property type="interactions" value="147"/>
</dbReference>
<organism evidence="7 8">
    <name type="scientific">Chanos chanos</name>
    <name type="common">Milkfish</name>
    <name type="synonym">Mugil chanos</name>
    <dbReference type="NCBI Taxonomy" id="29144"/>
    <lineage>
        <taxon>Eukaryota</taxon>
        <taxon>Metazoa</taxon>
        <taxon>Chordata</taxon>
        <taxon>Craniata</taxon>
        <taxon>Vertebrata</taxon>
        <taxon>Euteleostomi</taxon>
        <taxon>Actinopterygii</taxon>
        <taxon>Neopterygii</taxon>
        <taxon>Teleostei</taxon>
        <taxon>Ostariophysi</taxon>
        <taxon>Gonorynchiformes</taxon>
        <taxon>Chanidae</taxon>
        <taxon>Chanos</taxon>
    </lineage>
</organism>
<dbReference type="Gene3D" id="3.10.20.90">
    <property type="entry name" value="Phosphatidylinositol 3-kinase Catalytic Subunit, Chain A, domain 1"/>
    <property type="match status" value="2"/>
</dbReference>
<evidence type="ECO:0000313" key="8">
    <source>
        <dbReference type="RefSeq" id="XP_030649498.1"/>
    </source>
</evidence>
<dbReference type="GeneID" id="115829515"/>
<dbReference type="CTD" id="84901"/>
<name>A0A6J2WYW4_CHACN</name>
<dbReference type="InterPro" id="IPR029071">
    <property type="entry name" value="Ubiquitin-like_domsf"/>
</dbReference>
<dbReference type="RefSeq" id="XP_030649498.1">
    <property type="nucleotide sequence ID" value="XM_030793638.1"/>
</dbReference>
<comment type="subcellular location">
    <subcellularLocation>
        <location evidence="1">Nucleus</location>
    </subcellularLocation>
</comment>
<dbReference type="Proteomes" id="UP000504632">
    <property type="component" value="Chromosome 16"/>
</dbReference>
<feature type="compositionally biased region" description="Basic and acidic residues" evidence="5">
    <location>
        <begin position="128"/>
        <end position="138"/>
    </location>
</feature>
<evidence type="ECO:0000256" key="2">
    <source>
        <dbReference type="ARBA" id="ARBA00023242"/>
    </source>
</evidence>
<protein>
    <recommendedName>
        <fullName evidence="3">NFATC2-interacting protein</fullName>
    </recommendedName>
    <alternativeName>
        <fullName evidence="4">Nuclear factor of activated T-cells, cytoplasmic 2-interacting protein</fullName>
    </alternativeName>
</protein>
<feature type="compositionally biased region" description="Acidic residues" evidence="5">
    <location>
        <begin position="1"/>
        <end position="12"/>
    </location>
</feature>
<feature type="compositionally biased region" description="Basic and acidic residues" evidence="5">
    <location>
        <begin position="147"/>
        <end position="158"/>
    </location>
</feature>
<evidence type="ECO:0000256" key="3">
    <source>
        <dbReference type="ARBA" id="ARBA00039921"/>
    </source>
</evidence>
<dbReference type="GO" id="GO:0045944">
    <property type="term" value="P:positive regulation of transcription by RNA polymerase II"/>
    <property type="evidence" value="ECO:0007669"/>
    <property type="project" value="TreeGrafter"/>
</dbReference>
<accession>A0A6J2WYW4</accession>
<dbReference type="OrthoDB" id="442921at2759"/>
<dbReference type="InterPro" id="IPR022617">
    <property type="entry name" value="Rad60/SUMO-like_dom"/>
</dbReference>
<feature type="compositionally biased region" description="Acidic residues" evidence="5">
    <location>
        <begin position="165"/>
        <end position="178"/>
    </location>
</feature>
<feature type="compositionally biased region" description="Polar residues" evidence="5">
    <location>
        <begin position="72"/>
        <end position="88"/>
    </location>
</feature>
<reference evidence="8" key="1">
    <citation type="submission" date="2025-08" db="UniProtKB">
        <authorList>
            <consortium name="RefSeq"/>
        </authorList>
    </citation>
    <scope>IDENTIFICATION</scope>
</reference>
<keyword evidence="7" id="KW-1185">Reference proteome</keyword>
<evidence type="ECO:0000259" key="6">
    <source>
        <dbReference type="Pfam" id="PF11976"/>
    </source>
</evidence>
<dbReference type="PANTHER" id="PTHR47187">
    <property type="entry name" value="NFATC2-INTERACTING PROTEIN"/>
    <property type="match status" value="1"/>
</dbReference>
<proteinExistence type="predicted"/>
<dbReference type="AlphaFoldDB" id="A0A6J2WYW4"/>
<dbReference type="InterPro" id="IPR052324">
    <property type="entry name" value="NFATC2-Int_DNA_Repair"/>
</dbReference>
<keyword evidence="2" id="KW-0539">Nucleus</keyword>
<dbReference type="Pfam" id="PF11976">
    <property type="entry name" value="Rad60-SLD"/>
    <property type="match status" value="1"/>
</dbReference>
<dbReference type="SUPFAM" id="SSF54236">
    <property type="entry name" value="Ubiquitin-like"/>
    <property type="match status" value="2"/>
</dbReference>
<sequence length="360" mass="39922">MAEVISDSDSDGEVSVTKVPRPPPKRRRIIDPSAITTVPIYSNKVNSSLNLKPTIFKQTDDGVTDGDGASPWPSSSENNEKQLNSICLSDSEEEEVELEKQRKIIHSPSPPPPRRSPPAKRSNRANKKIREVNRKLEAIDSMTCPSPEKRDPAPERYDSSSSVALDDEDEEDDDDDDDVVVITSDNKRKRNAPCPEVNKTSREISLKFRCRTDVYRIPVLTTAPLSEAVDQLSIKLNVPPTRILLLKKEMELPVHASANQLDLGIADIIDCVVIAEGKQDESDQSDVITVRLQSKEKASSQEYSLRKDAPLGSVLSSYLSTLTASAKQRVCFLFDGSKVTHNQTPSELDMEDGDVIEVWV</sequence>
<evidence type="ECO:0000256" key="5">
    <source>
        <dbReference type="SAM" id="MobiDB-lite"/>
    </source>
</evidence>
<feature type="domain" description="Rad60/SUMO-like" evidence="6">
    <location>
        <begin position="288"/>
        <end position="359"/>
    </location>
</feature>
<dbReference type="InParanoid" id="A0A6J2WYW4"/>
<evidence type="ECO:0000256" key="4">
    <source>
        <dbReference type="ARBA" id="ARBA00042764"/>
    </source>
</evidence>
<dbReference type="GO" id="GO:0005634">
    <property type="term" value="C:nucleus"/>
    <property type="evidence" value="ECO:0007669"/>
    <property type="project" value="UniProtKB-SubCell"/>
</dbReference>
<evidence type="ECO:0000313" key="7">
    <source>
        <dbReference type="Proteomes" id="UP000504632"/>
    </source>
</evidence>
<dbReference type="PANTHER" id="PTHR47187:SF1">
    <property type="entry name" value="NFATC2-INTERACTING PROTEIN"/>
    <property type="match status" value="1"/>
</dbReference>
<gene>
    <name evidence="8" type="primary">nfatc2ip</name>
</gene>